<dbReference type="AlphaFoldDB" id="A0ABD3I368"/>
<evidence type="ECO:0000313" key="3">
    <source>
        <dbReference type="Proteomes" id="UP001633002"/>
    </source>
</evidence>
<reference evidence="2 3" key="1">
    <citation type="submission" date="2024-09" db="EMBL/GenBank/DDBJ databases">
        <title>Chromosome-scale assembly of Riccia sorocarpa.</title>
        <authorList>
            <person name="Paukszto L."/>
        </authorList>
    </citation>
    <scope>NUCLEOTIDE SEQUENCE [LARGE SCALE GENOMIC DNA]</scope>
    <source>
        <strain evidence="2">LP-2024</strain>
        <tissue evidence="2">Aerial parts of the thallus</tissue>
    </source>
</reference>
<sequence>MERCHQRRCSAVERKEGGHACGSVRKKSVRERRRKNVEVGVVEEEKRAVERAEVGRSDAAVVSLLIANAYGSGGGRNS</sequence>
<evidence type="ECO:0000313" key="2">
    <source>
        <dbReference type="EMBL" id="KAL3696867.1"/>
    </source>
</evidence>
<comment type="caution">
    <text evidence="2">The sequence shown here is derived from an EMBL/GenBank/DDBJ whole genome shotgun (WGS) entry which is preliminary data.</text>
</comment>
<gene>
    <name evidence="2" type="ORF">R1sor_010943</name>
</gene>
<keyword evidence="3" id="KW-1185">Reference proteome</keyword>
<dbReference type="EMBL" id="JBJQOH010000002">
    <property type="protein sequence ID" value="KAL3696867.1"/>
    <property type="molecule type" value="Genomic_DNA"/>
</dbReference>
<evidence type="ECO:0000256" key="1">
    <source>
        <dbReference type="SAM" id="MobiDB-lite"/>
    </source>
</evidence>
<accession>A0ABD3I368</accession>
<organism evidence="2 3">
    <name type="scientific">Riccia sorocarpa</name>
    <dbReference type="NCBI Taxonomy" id="122646"/>
    <lineage>
        <taxon>Eukaryota</taxon>
        <taxon>Viridiplantae</taxon>
        <taxon>Streptophyta</taxon>
        <taxon>Embryophyta</taxon>
        <taxon>Marchantiophyta</taxon>
        <taxon>Marchantiopsida</taxon>
        <taxon>Marchantiidae</taxon>
        <taxon>Marchantiales</taxon>
        <taxon>Ricciaceae</taxon>
        <taxon>Riccia</taxon>
    </lineage>
</organism>
<protein>
    <submittedName>
        <fullName evidence="2">Uncharacterized protein</fullName>
    </submittedName>
</protein>
<feature type="compositionally biased region" description="Basic residues" evidence="1">
    <location>
        <begin position="24"/>
        <end position="34"/>
    </location>
</feature>
<feature type="region of interest" description="Disordered" evidence="1">
    <location>
        <begin position="15"/>
        <end position="34"/>
    </location>
</feature>
<proteinExistence type="predicted"/>
<dbReference type="Proteomes" id="UP001633002">
    <property type="component" value="Unassembled WGS sequence"/>
</dbReference>
<name>A0ABD3I368_9MARC</name>